<dbReference type="InterPro" id="IPR000182">
    <property type="entry name" value="GNAT_dom"/>
</dbReference>
<dbReference type="KEGG" id="aht:ANTHELSMS3_04158"/>
<name>A0A222E9B7_9RHOB</name>
<evidence type="ECO:0000313" key="5">
    <source>
        <dbReference type="EMBL" id="ASP22762.1"/>
    </source>
</evidence>
<keyword evidence="6" id="KW-1185">Reference proteome</keyword>
<evidence type="ECO:0000313" key="6">
    <source>
        <dbReference type="Proteomes" id="UP000203589"/>
    </source>
</evidence>
<keyword evidence="2" id="KW-0012">Acyltransferase</keyword>
<evidence type="ECO:0000256" key="1">
    <source>
        <dbReference type="ARBA" id="ARBA00022679"/>
    </source>
</evidence>
<proteinExistence type="inferred from homology"/>
<sequence length="277" mass="31059">MDDFPEFLEQDDLTLRLPTDADLPEIARQLSDQRTARWLATVAHPVDPEQARALLIHGQHPGEAFRLIERENRVVGALCLGASLWYWLDPDHWRQGIMHRALSLAIRTRFARPAPPLIATCHEDNDASRALLARLGFAPYPVGRRMFFQGTQTAEPCRDYLLAPEQWHLLHPPEIAAGPALLRPARQTDAAALVHMLPGTGAGPWPAAEALTAFIETHRYRGRPEGLFVIVDNNRRSIGMALESHGRTALLFLSAEDETRHRTRIEASLATQWPAPI</sequence>
<keyword evidence="1 5" id="KW-0808">Transferase</keyword>
<dbReference type="PANTHER" id="PTHR43792">
    <property type="entry name" value="GNAT FAMILY, PUTATIVE (AFU_ORTHOLOGUE AFUA_3G00765)-RELATED-RELATED"/>
    <property type="match status" value="1"/>
</dbReference>
<dbReference type="Pfam" id="PF13302">
    <property type="entry name" value="Acetyltransf_3"/>
    <property type="match status" value="1"/>
</dbReference>
<dbReference type="EMBL" id="CP022540">
    <property type="protein sequence ID" value="ASP22762.1"/>
    <property type="molecule type" value="Genomic_DNA"/>
</dbReference>
<protein>
    <submittedName>
        <fullName evidence="5">Acetyltransferase (GNAT) domain protein</fullName>
    </submittedName>
</protein>
<dbReference type="Proteomes" id="UP000203589">
    <property type="component" value="Chromosome"/>
</dbReference>
<dbReference type="GO" id="GO:0016747">
    <property type="term" value="F:acyltransferase activity, transferring groups other than amino-acyl groups"/>
    <property type="evidence" value="ECO:0007669"/>
    <property type="project" value="InterPro"/>
</dbReference>
<dbReference type="SUPFAM" id="SSF55729">
    <property type="entry name" value="Acyl-CoA N-acyltransferases (Nat)"/>
    <property type="match status" value="1"/>
</dbReference>
<organism evidence="5 6">
    <name type="scientific">Antarctobacter heliothermus</name>
    <dbReference type="NCBI Taxonomy" id="74033"/>
    <lineage>
        <taxon>Bacteria</taxon>
        <taxon>Pseudomonadati</taxon>
        <taxon>Pseudomonadota</taxon>
        <taxon>Alphaproteobacteria</taxon>
        <taxon>Rhodobacterales</taxon>
        <taxon>Roseobacteraceae</taxon>
        <taxon>Antarctobacter</taxon>
    </lineage>
</organism>
<accession>A0A222E9B7</accession>
<dbReference type="RefSeq" id="WP_094036478.1">
    <property type="nucleotide sequence ID" value="NZ_CP022540.1"/>
</dbReference>
<reference evidence="5 6" key="1">
    <citation type="submission" date="2017-07" db="EMBL/GenBank/DDBJ databases">
        <title>Genome Sequence of Antarctobacter heliothermus Strain SMS3 Isolated from a culture of the Diatom Skeletonema marinoi.</title>
        <authorList>
            <person name="Topel M."/>
            <person name="Pinder M.I.M."/>
            <person name="Johansson O.N."/>
            <person name="Kourtchenko O."/>
            <person name="Godhe A."/>
            <person name="Clarke A.K."/>
        </authorList>
    </citation>
    <scope>NUCLEOTIDE SEQUENCE [LARGE SCALE GENOMIC DNA]</scope>
    <source>
        <strain evidence="5 6">SMS3</strain>
    </source>
</reference>
<evidence type="ECO:0000256" key="2">
    <source>
        <dbReference type="ARBA" id="ARBA00023315"/>
    </source>
</evidence>
<dbReference type="OrthoDB" id="9804153at2"/>
<comment type="similarity">
    <text evidence="3">Belongs to the acetyltransferase family. RimJ subfamily.</text>
</comment>
<dbReference type="AlphaFoldDB" id="A0A222E9B7"/>
<dbReference type="PANTHER" id="PTHR43792:SF8">
    <property type="entry name" value="[RIBOSOMAL PROTEIN US5]-ALANINE N-ACETYLTRANSFERASE"/>
    <property type="match status" value="1"/>
</dbReference>
<dbReference type="Gene3D" id="3.40.630.30">
    <property type="match status" value="1"/>
</dbReference>
<dbReference type="InterPro" id="IPR016181">
    <property type="entry name" value="Acyl_CoA_acyltransferase"/>
</dbReference>
<evidence type="ECO:0000259" key="4">
    <source>
        <dbReference type="PROSITE" id="PS51186"/>
    </source>
</evidence>
<feature type="domain" description="N-acetyltransferase" evidence="4">
    <location>
        <begin position="13"/>
        <end position="155"/>
    </location>
</feature>
<dbReference type="PROSITE" id="PS51186">
    <property type="entry name" value="GNAT"/>
    <property type="match status" value="1"/>
</dbReference>
<gene>
    <name evidence="5" type="ORF">ANTHELSMS3_04158</name>
</gene>
<evidence type="ECO:0000256" key="3">
    <source>
        <dbReference type="ARBA" id="ARBA00038502"/>
    </source>
</evidence>
<dbReference type="InterPro" id="IPR051531">
    <property type="entry name" value="N-acetyltransferase"/>
</dbReference>